<dbReference type="Proteomes" id="UP000499080">
    <property type="component" value="Unassembled WGS sequence"/>
</dbReference>
<protein>
    <recommendedName>
        <fullName evidence="2">BTB domain-containing protein</fullName>
    </recommendedName>
</protein>
<sequence length="318" mass="36395">MTKSNYFTYVWAVENVNIFYHRSVKSPSFKLPSVESEWCIELCLQDKDEKDLISSKLLRKSYDGFVEVNDMDYELSLLASDVQDEFVQSSSLFRSNSIEKVSLPWLVEDFSSSDENSKYAQEVRSASFENSVICTQIFWTSCCEEKLNVKFTPSVTNDNDASDDGDDDSDDDRNSDAIDCYTCKMSLSDALGKEECILDETRFDFNEEGKITLPLTRNMLMEEPSKYLTNGALSLNCLFTFYSDASMEEIKSTKYGNSDRFFNEDEDKGASTLKDDLRSLYDDHSLCDFTIQTETILFSVHKGILISRSPIFRSMITN</sequence>
<reference evidence="3 4" key="1">
    <citation type="journal article" date="2019" name="Sci. Rep.">
        <title>Orb-weaving spider Araneus ventricosus genome elucidates the spidroin gene catalogue.</title>
        <authorList>
            <person name="Kono N."/>
            <person name="Nakamura H."/>
            <person name="Ohtoshi R."/>
            <person name="Moran D.A.P."/>
            <person name="Shinohara A."/>
            <person name="Yoshida Y."/>
            <person name="Fujiwara M."/>
            <person name="Mori M."/>
            <person name="Tomita M."/>
            <person name="Arakawa K."/>
        </authorList>
    </citation>
    <scope>NUCLEOTIDE SEQUENCE [LARGE SCALE GENOMIC DNA]</scope>
</reference>
<evidence type="ECO:0000313" key="4">
    <source>
        <dbReference type="Proteomes" id="UP000499080"/>
    </source>
</evidence>
<dbReference type="PROSITE" id="PS50097">
    <property type="entry name" value="BTB"/>
    <property type="match status" value="1"/>
</dbReference>
<dbReference type="OrthoDB" id="8381484at2759"/>
<feature type="compositionally biased region" description="Acidic residues" evidence="1">
    <location>
        <begin position="160"/>
        <end position="173"/>
    </location>
</feature>
<accession>A0A4Y2HUN6</accession>
<dbReference type="InterPro" id="IPR011333">
    <property type="entry name" value="SKP1/BTB/POZ_sf"/>
</dbReference>
<feature type="domain" description="BTB" evidence="2">
    <location>
        <begin position="287"/>
        <end position="318"/>
    </location>
</feature>
<dbReference type="Gene3D" id="3.30.710.10">
    <property type="entry name" value="Potassium Channel Kv1.1, Chain A"/>
    <property type="match status" value="1"/>
</dbReference>
<keyword evidence="4" id="KW-1185">Reference proteome</keyword>
<gene>
    <name evidence="3" type="ORF">AVEN_69140_1</name>
</gene>
<dbReference type="AlphaFoldDB" id="A0A4Y2HUN6"/>
<evidence type="ECO:0000256" key="1">
    <source>
        <dbReference type="SAM" id="MobiDB-lite"/>
    </source>
</evidence>
<dbReference type="InterPro" id="IPR000210">
    <property type="entry name" value="BTB/POZ_dom"/>
</dbReference>
<organism evidence="3 4">
    <name type="scientific">Araneus ventricosus</name>
    <name type="common">Orbweaver spider</name>
    <name type="synonym">Epeira ventricosa</name>
    <dbReference type="NCBI Taxonomy" id="182803"/>
    <lineage>
        <taxon>Eukaryota</taxon>
        <taxon>Metazoa</taxon>
        <taxon>Ecdysozoa</taxon>
        <taxon>Arthropoda</taxon>
        <taxon>Chelicerata</taxon>
        <taxon>Arachnida</taxon>
        <taxon>Araneae</taxon>
        <taxon>Araneomorphae</taxon>
        <taxon>Entelegynae</taxon>
        <taxon>Araneoidea</taxon>
        <taxon>Araneidae</taxon>
        <taxon>Araneus</taxon>
    </lineage>
</organism>
<dbReference type="EMBL" id="BGPR01002159">
    <property type="protein sequence ID" value="GBM68729.1"/>
    <property type="molecule type" value="Genomic_DNA"/>
</dbReference>
<feature type="region of interest" description="Disordered" evidence="1">
    <location>
        <begin position="154"/>
        <end position="173"/>
    </location>
</feature>
<evidence type="ECO:0000313" key="3">
    <source>
        <dbReference type="EMBL" id="GBM68729.1"/>
    </source>
</evidence>
<name>A0A4Y2HUN6_ARAVE</name>
<dbReference type="Pfam" id="PF00651">
    <property type="entry name" value="BTB"/>
    <property type="match status" value="1"/>
</dbReference>
<comment type="caution">
    <text evidence="3">The sequence shown here is derived from an EMBL/GenBank/DDBJ whole genome shotgun (WGS) entry which is preliminary data.</text>
</comment>
<dbReference type="SUPFAM" id="SSF54695">
    <property type="entry name" value="POZ domain"/>
    <property type="match status" value="1"/>
</dbReference>
<proteinExistence type="predicted"/>
<evidence type="ECO:0000259" key="2">
    <source>
        <dbReference type="PROSITE" id="PS50097"/>
    </source>
</evidence>
<dbReference type="CDD" id="cd18186">
    <property type="entry name" value="BTB_POZ_ZBTB_KLHL-like"/>
    <property type="match status" value="1"/>
</dbReference>